<protein>
    <submittedName>
        <fullName evidence="1">Uncharacterized protein</fullName>
    </submittedName>
</protein>
<dbReference type="EMBL" id="MU394290">
    <property type="protein sequence ID" value="KAI6090696.1"/>
    <property type="molecule type" value="Genomic_DNA"/>
</dbReference>
<evidence type="ECO:0000313" key="1">
    <source>
        <dbReference type="EMBL" id="KAI6090696.1"/>
    </source>
</evidence>
<comment type="caution">
    <text evidence="1">The sequence shown here is derived from an EMBL/GenBank/DDBJ whole genome shotgun (WGS) entry which is preliminary data.</text>
</comment>
<sequence length="209" mass="21704">MKLVSVFACFLAGIATSAALPTENVAKTILSAMTWSGQVNVGGPSVSIAGTAEEIYKKIVGINPNYDNELGINSTYSALARRGLEPLNKRATTSSDYTCAYGNNIIAESVGVGVRYLYSIANGACSAPPGSPGNGGCTTTTCNSGAGIFLCNDSSNTLTTTCSIVADNAVEVLINCQSTTYAGGSTWTTNTHGQIFSKDRSWNVILNRC</sequence>
<accession>A0ACC0DDQ4</accession>
<proteinExistence type="predicted"/>
<reference evidence="1 2" key="1">
    <citation type="journal article" date="2022" name="New Phytol.">
        <title>Ecological generalism drives hyperdiversity of secondary metabolite gene clusters in xylarialean endophytes.</title>
        <authorList>
            <person name="Franco M.E.E."/>
            <person name="Wisecaver J.H."/>
            <person name="Arnold A.E."/>
            <person name="Ju Y.M."/>
            <person name="Slot J.C."/>
            <person name="Ahrendt S."/>
            <person name="Moore L.P."/>
            <person name="Eastman K.E."/>
            <person name="Scott K."/>
            <person name="Konkel Z."/>
            <person name="Mondo S.J."/>
            <person name="Kuo A."/>
            <person name="Hayes R.D."/>
            <person name="Haridas S."/>
            <person name="Andreopoulos B."/>
            <person name="Riley R."/>
            <person name="LaButti K."/>
            <person name="Pangilinan J."/>
            <person name="Lipzen A."/>
            <person name="Amirebrahimi M."/>
            <person name="Yan J."/>
            <person name="Adam C."/>
            <person name="Keymanesh K."/>
            <person name="Ng V."/>
            <person name="Louie K."/>
            <person name="Northen T."/>
            <person name="Drula E."/>
            <person name="Henrissat B."/>
            <person name="Hsieh H.M."/>
            <person name="Youens-Clark K."/>
            <person name="Lutzoni F."/>
            <person name="Miadlikowska J."/>
            <person name="Eastwood D.C."/>
            <person name="Hamelin R.C."/>
            <person name="Grigoriev I.V."/>
            <person name="U'Ren J.M."/>
        </authorList>
    </citation>
    <scope>NUCLEOTIDE SEQUENCE [LARGE SCALE GENOMIC DNA]</scope>
    <source>
        <strain evidence="1 2">ER1909</strain>
    </source>
</reference>
<keyword evidence="2" id="KW-1185">Reference proteome</keyword>
<name>A0ACC0DDQ4_9PEZI</name>
<organism evidence="1 2">
    <name type="scientific">Hypoxylon rubiginosum</name>
    <dbReference type="NCBI Taxonomy" id="110542"/>
    <lineage>
        <taxon>Eukaryota</taxon>
        <taxon>Fungi</taxon>
        <taxon>Dikarya</taxon>
        <taxon>Ascomycota</taxon>
        <taxon>Pezizomycotina</taxon>
        <taxon>Sordariomycetes</taxon>
        <taxon>Xylariomycetidae</taxon>
        <taxon>Xylariales</taxon>
        <taxon>Hypoxylaceae</taxon>
        <taxon>Hypoxylon</taxon>
    </lineage>
</organism>
<gene>
    <name evidence="1" type="ORF">F4821DRAFT_22572</name>
</gene>
<evidence type="ECO:0000313" key="2">
    <source>
        <dbReference type="Proteomes" id="UP001497680"/>
    </source>
</evidence>
<dbReference type="Proteomes" id="UP001497680">
    <property type="component" value="Unassembled WGS sequence"/>
</dbReference>